<gene>
    <name evidence="3" type="ORF">KI387_003635</name>
</gene>
<feature type="compositionally biased region" description="Acidic residues" evidence="1">
    <location>
        <begin position="242"/>
        <end position="253"/>
    </location>
</feature>
<accession>A0AA38GZG6</accession>
<proteinExistence type="predicted"/>
<dbReference type="InterPro" id="IPR019448">
    <property type="entry name" value="NT-C2"/>
</dbReference>
<name>A0AA38GZG6_TAXCH</name>
<protein>
    <recommendedName>
        <fullName evidence="2">C2 NT-type domain-containing protein</fullName>
    </recommendedName>
</protein>
<reference evidence="3 4" key="1">
    <citation type="journal article" date="2021" name="Nat. Plants">
        <title>The Taxus genome provides insights into paclitaxel biosynthesis.</title>
        <authorList>
            <person name="Xiong X."/>
            <person name="Gou J."/>
            <person name="Liao Q."/>
            <person name="Li Y."/>
            <person name="Zhou Q."/>
            <person name="Bi G."/>
            <person name="Li C."/>
            <person name="Du R."/>
            <person name="Wang X."/>
            <person name="Sun T."/>
            <person name="Guo L."/>
            <person name="Liang H."/>
            <person name="Lu P."/>
            <person name="Wu Y."/>
            <person name="Zhang Z."/>
            <person name="Ro D.K."/>
            <person name="Shang Y."/>
            <person name="Huang S."/>
            <person name="Yan J."/>
        </authorList>
    </citation>
    <scope>NUCLEOTIDE SEQUENCE [LARGE SCALE GENOMIC DNA]</scope>
    <source>
        <strain evidence="3">Ta-2019</strain>
    </source>
</reference>
<dbReference type="PROSITE" id="PS51840">
    <property type="entry name" value="C2_NT"/>
    <property type="match status" value="1"/>
</dbReference>
<organism evidence="3 4">
    <name type="scientific">Taxus chinensis</name>
    <name type="common">Chinese yew</name>
    <name type="synonym">Taxus wallichiana var. chinensis</name>
    <dbReference type="NCBI Taxonomy" id="29808"/>
    <lineage>
        <taxon>Eukaryota</taxon>
        <taxon>Viridiplantae</taxon>
        <taxon>Streptophyta</taxon>
        <taxon>Embryophyta</taxon>
        <taxon>Tracheophyta</taxon>
        <taxon>Spermatophyta</taxon>
        <taxon>Pinopsida</taxon>
        <taxon>Pinidae</taxon>
        <taxon>Conifers II</taxon>
        <taxon>Cupressales</taxon>
        <taxon>Taxaceae</taxon>
        <taxon>Taxus</taxon>
    </lineage>
</organism>
<feature type="domain" description="C2 NT-type" evidence="2">
    <location>
        <begin position="9"/>
        <end position="173"/>
    </location>
</feature>
<dbReference type="PANTHER" id="PTHR31182">
    <property type="entry name" value="C2 NT-TYPE DOMAIN-CONTAINING PROTEIN"/>
    <property type="match status" value="1"/>
</dbReference>
<evidence type="ECO:0000313" key="3">
    <source>
        <dbReference type="EMBL" id="KAH9331527.1"/>
    </source>
</evidence>
<dbReference type="PANTHER" id="PTHR31182:SF21">
    <property type="entry name" value="C2 NT-TYPE DOMAIN-CONTAINING PROTEIN"/>
    <property type="match status" value="1"/>
</dbReference>
<feature type="region of interest" description="Disordered" evidence="1">
    <location>
        <begin position="204"/>
        <end position="253"/>
    </location>
</feature>
<keyword evidence="4" id="KW-1185">Reference proteome</keyword>
<evidence type="ECO:0000256" key="1">
    <source>
        <dbReference type="SAM" id="MobiDB-lite"/>
    </source>
</evidence>
<feature type="non-terminal residue" evidence="3">
    <location>
        <position position="1"/>
    </location>
</feature>
<dbReference type="AlphaFoldDB" id="A0AA38GZG6"/>
<evidence type="ECO:0000259" key="2">
    <source>
        <dbReference type="PROSITE" id="PS51840"/>
    </source>
</evidence>
<comment type="caution">
    <text evidence="3">The sequence shown here is derived from an EMBL/GenBank/DDBJ whole genome shotgun (WGS) entry which is preliminary data.</text>
</comment>
<sequence>MVAKMISWRPWPLMVTKKYRLNLFLHSLEALCVGDGENCGLSKCSKLMALIKWKGSKRKLGSKFRSIRRNCTSSRGIGDDGIVEWNEIFGHVCGLSLLKDNAFHPWDIRIQVINVIAEDSKIKESIVGTVFLNIGEFASPLKNTKTTTKIPISCCIGDVTKEAALVVTLDFEDLQVTQIAFDPVQRFLVPLSCIRAPLISETDSLNAPTKRPEKDSSDEDGSTYSKQSPLSSGGCESPQELYDSDSIDDCEDDKVDDGNVSNLYETFTYDNLAAVNHFAAAVYLDCRENGHGENELSLCKLIDEPSSSDSDPPTPQVSKRRLLSWRTGKFGFKSPRARGEPLLNKAYREEGGDDIDFWRRQETPPDDTITIYQDSKNGAKSNISAFGDDQFTIGSWEQKDL</sequence>
<dbReference type="Pfam" id="PF10358">
    <property type="entry name" value="NT-C2"/>
    <property type="match status" value="1"/>
</dbReference>
<feature type="compositionally biased region" description="Polar residues" evidence="1">
    <location>
        <begin position="222"/>
        <end position="231"/>
    </location>
</feature>
<dbReference type="EMBL" id="JAHRHJ020000001">
    <property type="protein sequence ID" value="KAH9331527.1"/>
    <property type="molecule type" value="Genomic_DNA"/>
</dbReference>
<evidence type="ECO:0000313" key="4">
    <source>
        <dbReference type="Proteomes" id="UP000824469"/>
    </source>
</evidence>
<dbReference type="OMA" id="VEWNEIF"/>
<dbReference type="Proteomes" id="UP000824469">
    <property type="component" value="Unassembled WGS sequence"/>
</dbReference>